<evidence type="ECO:0000313" key="5">
    <source>
        <dbReference type="Proteomes" id="UP000772618"/>
    </source>
</evidence>
<dbReference type="PANTHER" id="PTHR30273:SF2">
    <property type="entry name" value="PROTEIN FECR"/>
    <property type="match status" value="1"/>
</dbReference>
<accession>A0ABS5VXE8</accession>
<dbReference type="PANTHER" id="PTHR30273">
    <property type="entry name" value="PERIPLASMIC SIGNAL SENSOR AND SIGMA FACTOR ACTIVATOR FECR-RELATED"/>
    <property type="match status" value="1"/>
</dbReference>
<evidence type="ECO:0000313" key="4">
    <source>
        <dbReference type="EMBL" id="MBT1706082.1"/>
    </source>
</evidence>
<dbReference type="InterPro" id="IPR032508">
    <property type="entry name" value="FecR_C"/>
</dbReference>
<dbReference type="Proteomes" id="UP000772618">
    <property type="component" value="Unassembled WGS sequence"/>
</dbReference>
<reference evidence="4 5" key="1">
    <citation type="submission" date="2021-05" db="EMBL/GenBank/DDBJ databases">
        <title>A Polyphasic approach of four new species of the genus Ohtaekwangia: Ohtaekwangia histidinii sp. nov., Ohtaekwangia cretensis sp. nov., Ohtaekwangia indiensis sp. nov., Ohtaekwangia reichenbachii sp. nov. from diverse environment.</title>
        <authorList>
            <person name="Octaviana S."/>
        </authorList>
    </citation>
    <scope>NUCLEOTIDE SEQUENCE [LARGE SCALE GENOMIC DNA]</scope>
    <source>
        <strain evidence="4 5">PWU20</strain>
    </source>
</reference>
<dbReference type="InterPro" id="IPR012373">
    <property type="entry name" value="Ferrdict_sens_TM"/>
</dbReference>
<name>A0ABS5VXE8_9BACT</name>
<feature type="domain" description="FecR protein" evidence="2">
    <location>
        <begin position="186"/>
        <end position="280"/>
    </location>
</feature>
<evidence type="ECO:0000256" key="1">
    <source>
        <dbReference type="SAM" id="Phobius"/>
    </source>
</evidence>
<keyword evidence="1" id="KW-1133">Transmembrane helix</keyword>
<feature type="domain" description="Protein FecR C-terminal" evidence="3">
    <location>
        <begin position="322"/>
        <end position="389"/>
    </location>
</feature>
<dbReference type="EMBL" id="JAHESD010000081">
    <property type="protein sequence ID" value="MBT1706082.1"/>
    <property type="molecule type" value="Genomic_DNA"/>
</dbReference>
<comment type="caution">
    <text evidence="4">The sequence shown here is derived from an EMBL/GenBank/DDBJ whole genome shotgun (WGS) entry which is preliminary data.</text>
</comment>
<dbReference type="InterPro" id="IPR006860">
    <property type="entry name" value="FecR"/>
</dbReference>
<keyword evidence="1" id="KW-0472">Membrane</keyword>
<proteinExistence type="predicted"/>
<evidence type="ECO:0000259" key="3">
    <source>
        <dbReference type="Pfam" id="PF16344"/>
    </source>
</evidence>
<feature type="transmembrane region" description="Helical" evidence="1">
    <location>
        <begin position="88"/>
        <end position="108"/>
    </location>
</feature>
<keyword evidence="5" id="KW-1185">Reference proteome</keyword>
<dbReference type="Gene3D" id="2.60.120.1440">
    <property type="match status" value="1"/>
</dbReference>
<sequence length="396" mass="44788">MQEENGLHSISALIAKKLAGEMTEAEQSELDQWIKESVENERLYNTVIDPVNKLKRDQFLQQIDVQADWQKLSAKVFKEKGGRQINLLWYKVAAAITFVCIAAGAFYFKNKAGNTSSFEEQIAKINPGTSQAIVRLHNGKTITLSDSINQDKQFEEANGVNLYNSSGGLSYDADDVITDELIFNEIVVPRGGEYKITLSDGTKVWLNSETQLKFPVKFAAKERTVELTGEAYFEVAHMSEKPFIVNTLQQGEVKVYGTQFNINAYADNAQVYVTLNEGKVSVRKIGDSELMLKPDEQAVLGEKVSVVKVDASQYSAWKDGLLVFDNVSFHQISQLLARWYDVEFEFESEAIKNYRFTADIKRYGTFRDVLRVFEKTDRLNFEVEGKVIKVISKKDG</sequence>
<protein>
    <submittedName>
        <fullName evidence="4">FecR domain-containing protein</fullName>
    </submittedName>
</protein>
<organism evidence="4 5">
    <name type="scientific">Chryseosolibacter indicus</name>
    <dbReference type="NCBI Taxonomy" id="2782351"/>
    <lineage>
        <taxon>Bacteria</taxon>
        <taxon>Pseudomonadati</taxon>
        <taxon>Bacteroidota</taxon>
        <taxon>Cytophagia</taxon>
        <taxon>Cytophagales</taxon>
        <taxon>Chryseotaleaceae</taxon>
        <taxon>Chryseosolibacter</taxon>
    </lineage>
</organism>
<dbReference type="Pfam" id="PF16344">
    <property type="entry name" value="FecR_C"/>
    <property type="match status" value="1"/>
</dbReference>
<dbReference type="Gene3D" id="3.55.50.30">
    <property type="match status" value="1"/>
</dbReference>
<dbReference type="Pfam" id="PF04773">
    <property type="entry name" value="FecR"/>
    <property type="match status" value="1"/>
</dbReference>
<evidence type="ECO:0000259" key="2">
    <source>
        <dbReference type="Pfam" id="PF04773"/>
    </source>
</evidence>
<dbReference type="RefSeq" id="WP_254156929.1">
    <property type="nucleotide sequence ID" value="NZ_JAHESD010000081.1"/>
</dbReference>
<gene>
    <name evidence="4" type="ORF">KK060_22515</name>
</gene>
<keyword evidence="1" id="KW-0812">Transmembrane</keyword>